<dbReference type="Pfam" id="PF21959">
    <property type="entry name" value="DUF6923"/>
    <property type="match status" value="1"/>
</dbReference>
<keyword evidence="1" id="KW-0732">Signal</keyword>
<evidence type="ECO:0000313" key="3">
    <source>
        <dbReference type="EMBL" id="MCS7480274.1"/>
    </source>
</evidence>
<feature type="domain" description="DUF6923" evidence="2">
    <location>
        <begin position="65"/>
        <end position="231"/>
    </location>
</feature>
<gene>
    <name evidence="3" type="ORF">NZH93_25750</name>
</gene>
<organism evidence="3 4">
    <name type="scientific">Umezawaea endophytica</name>
    <dbReference type="NCBI Taxonomy" id="1654476"/>
    <lineage>
        <taxon>Bacteria</taxon>
        <taxon>Bacillati</taxon>
        <taxon>Actinomycetota</taxon>
        <taxon>Actinomycetes</taxon>
        <taxon>Pseudonocardiales</taxon>
        <taxon>Pseudonocardiaceae</taxon>
        <taxon>Umezawaea</taxon>
    </lineage>
</organism>
<dbReference type="InterPro" id="IPR011042">
    <property type="entry name" value="6-blade_b-propeller_TolB-like"/>
</dbReference>
<proteinExistence type="predicted"/>
<feature type="signal peptide" evidence="1">
    <location>
        <begin position="1"/>
        <end position="27"/>
    </location>
</feature>
<comment type="caution">
    <text evidence="3">The sequence shown here is derived from an EMBL/GenBank/DDBJ whole genome shotgun (WGS) entry which is preliminary data.</text>
</comment>
<protein>
    <recommendedName>
        <fullName evidence="2">DUF6923 domain-containing protein</fullName>
    </recommendedName>
</protein>
<evidence type="ECO:0000259" key="2">
    <source>
        <dbReference type="Pfam" id="PF21959"/>
    </source>
</evidence>
<dbReference type="InterPro" id="IPR054215">
    <property type="entry name" value="DUF6923"/>
</dbReference>
<evidence type="ECO:0000313" key="4">
    <source>
        <dbReference type="Proteomes" id="UP001141259"/>
    </source>
</evidence>
<sequence length="316" mass="32361">MSKTGSTALATVLALSAVLVAPLQASATGATLSAPRVVAHLDLAARQQVENLTLEPDGSADVTFAYSRQIARISPRGDVRVLATVPAPPPGSKTPAFGGEPIVGGIERDHDGTLYFAYSTGTAELTGLWRLRPGGTPQRVVALPPTGVANGLHLHGGFLYAADSVLGTIWRASVRGGPAVAWSTAPELAQSSLAGANGLAVHNGAVWTTNTDTGSVVRLPIRRDGSAGPARVVATGLGLIDDIEFTGRDDTLLVAGIAANEVLLVRPDGSHTVVLTGADGLQNPTSLARRGNTVYVANAAYFTGVDPNLLVARLSC</sequence>
<feature type="chain" id="PRO_5040720649" description="DUF6923 domain-containing protein" evidence="1">
    <location>
        <begin position="28"/>
        <end position="316"/>
    </location>
</feature>
<name>A0A9X2VPL8_9PSEU</name>
<accession>A0A9X2VPL8</accession>
<dbReference type="SUPFAM" id="SSF63829">
    <property type="entry name" value="Calcium-dependent phosphotriesterase"/>
    <property type="match status" value="1"/>
</dbReference>
<keyword evidence="4" id="KW-1185">Reference proteome</keyword>
<evidence type="ECO:0000256" key="1">
    <source>
        <dbReference type="SAM" id="SignalP"/>
    </source>
</evidence>
<dbReference type="Gene3D" id="2.120.10.30">
    <property type="entry name" value="TolB, C-terminal domain"/>
    <property type="match status" value="1"/>
</dbReference>
<dbReference type="RefSeq" id="WP_259625770.1">
    <property type="nucleotide sequence ID" value="NZ_JANYMP010000013.1"/>
</dbReference>
<reference evidence="3" key="1">
    <citation type="submission" date="2022-08" db="EMBL/GenBank/DDBJ databases">
        <authorList>
            <person name="Tistechok S."/>
            <person name="Samborskyy M."/>
            <person name="Roman I."/>
        </authorList>
    </citation>
    <scope>NUCLEOTIDE SEQUENCE</scope>
    <source>
        <strain evidence="3">DSM 103496</strain>
    </source>
</reference>
<dbReference type="EMBL" id="JANYMP010000013">
    <property type="protein sequence ID" value="MCS7480274.1"/>
    <property type="molecule type" value="Genomic_DNA"/>
</dbReference>
<dbReference type="Proteomes" id="UP001141259">
    <property type="component" value="Unassembled WGS sequence"/>
</dbReference>
<dbReference type="AlphaFoldDB" id="A0A9X2VPL8"/>